<feature type="compositionally biased region" description="Low complexity" evidence="1">
    <location>
        <begin position="125"/>
        <end position="139"/>
    </location>
</feature>
<evidence type="ECO:0000313" key="3">
    <source>
        <dbReference type="EMBL" id="AUI70829.1"/>
    </source>
</evidence>
<evidence type="ECO:0000313" key="4">
    <source>
        <dbReference type="Proteomes" id="UP000234653"/>
    </source>
</evidence>
<sequence length="233" mass="25347">MLKQFKLEALLIISLIAMGGMGYTVAYAADLSTDQTSNAQDFQKTLTNLKTDQKVDETANKLNKKIVLPGNKEFMPGIEYSEKDPTMPEIEESATNEKTTKANAQSQETQETVVEGASEAPVEYQGQTQTQDQAQTQPVQQTTTKSVGTFKISFYDPAVLGSDMGYSGVATNLSVIPRGSKLKITTAQGDVYYRTVNDTGTFAYDNPYQIDMAMPNSMIPSYGITSATVEIVG</sequence>
<feature type="chain" id="PRO_5014713777" description="Hydrolase" evidence="2">
    <location>
        <begin position="29"/>
        <end position="233"/>
    </location>
</feature>
<dbReference type="KEGG" id="lali:LA20249_00805"/>
<feature type="signal peptide" evidence="2">
    <location>
        <begin position="1"/>
        <end position="28"/>
    </location>
</feature>
<dbReference type="RefSeq" id="WP_235806738.1">
    <property type="nucleotide sequence ID" value="NZ_AZDQ01000007.1"/>
</dbReference>
<evidence type="ECO:0008006" key="5">
    <source>
        <dbReference type="Google" id="ProtNLM"/>
    </source>
</evidence>
<gene>
    <name evidence="3" type="ORF">LA20249_00805</name>
</gene>
<protein>
    <recommendedName>
        <fullName evidence="5">Hydrolase</fullName>
    </recommendedName>
</protein>
<evidence type="ECO:0000256" key="1">
    <source>
        <dbReference type="SAM" id="MobiDB-lite"/>
    </source>
</evidence>
<evidence type="ECO:0000256" key="2">
    <source>
        <dbReference type="SAM" id="SignalP"/>
    </source>
</evidence>
<organism evidence="3 4">
    <name type="scientific">Companilactobacillus alimentarius DSM 20249</name>
    <dbReference type="NCBI Taxonomy" id="1423720"/>
    <lineage>
        <taxon>Bacteria</taxon>
        <taxon>Bacillati</taxon>
        <taxon>Bacillota</taxon>
        <taxon>Bacilli</taxon>
        <taxon>Lactobacillales</taxon>
        <taxon>Lactobacillaceae</taxon>
        <taxon>Companilactobacillus</taxon>
    </lineage>
</organism>
<feature type="compositionally biased region" description="Polar residues" evidence="1">
    <location>
        <begin position="101"/>
        <end position="112"/>
    </location>
</feature>
<dbReference type="AlphaFoldDB" id="A0A2K9HE51"/>
<reference evidence="3 4" key="1">
    <citation type="submission" date="2016-12" db="EMBL/GenBank/DDBJ databases">
        <title>The whole genome sequencing and assembly of Lactobacillus alimentarius DSM 20249T strain.</title>
        <authorList>
            <person name="Lee Y.-J."/>
            <person name="Yi H."/>
            <person name="Bahn Y.-S."/>
            <person name="Kim J.F."/>
            <person name="Lee D.-W."/>
        </authorList>
    </citation>
    <scope>NUCLEOTIDE SEQUENCE [LARGE SCALE GENOMIC DNA]</scope>
    <source>
        <strain evidence="3 4">DSM 20249</strain>
    </source>
</reference>
<proteinExistence type="predicted"/>
<feature type="region of interest" description="Disordered" evidence="1">
    <location>
        <begin position="76"/>
        <end position="139"/>
    </location>
</feature>
<dbReference type="STRING" id="1423720.FC67_GL000187"/>
<dbReference type="Proteomes" id="UP000234653">
    <property type="component" value="Chromosome"/>
</dbReference>
<dbReference type="EMBL" id="CP018867">
    <property type="protein sequence ID" value="AUI70829.1"/>
    <property type="molecule type" value="Genomic_DNA"/>
</dbReference>
<name>A0A2K9HE51_9LACO</name>
<accession>A0A2K9HE51</accession>
<keyword evidence="4" id="KW-1185">Reference proteome</keyword>
<keyword evidence="2" id="KW-0732">Signal</keyword>